<evidence type="ECO:0000256" key="1">
    <source>
        <dbReference type="SAM" id="MobiDB-lite"/>
    </source>
</evidence>
<feature type="compositionally biased region" description="Polar residues" evidence="1">
    <location>
        <begin position="28"/>
        <end position="42"/>
    </location>
</feature>
<protein>
    <submittedName>
        <fullName evidence="2">Uncharacterized protein</fullName>
    </submittedName>
</protein>
<evidence type="ECO:0000313" key="3">
    <source>
        <dbReference type="Proteomes" id="UP000223968"/>
    </source>
</evidence>
<comment type="caution">
    <text evidence="2">The sequence shown here is derived from an EMBL/GenBank/DDBJ whole genome shotgun (WGS) entry which is preliminary data.</text>
</comment>
<feature type="region of interest" description="Disordered" evidence="1">
    <location>
        <begin position="22"/>
        <end position="81"/>
    </location>
</feature>
<evidence type="ECO:0000313" key="2">
    <source>
        <dbReference type="EMBL" id="PGH11967.1"/>
    </source>
</evidence>
<dbReference type="AlphaFoldDB" id="A0A2B7XU01"/>
<sequence length="81" mass="8874">MMRRQDELPPWRIADSQCSRAYAKYSSAGRNQSTSEPEQNQPRPAKLHGDNERHGANAAVADADALHPPSPLPTAAKTPRV</sequence>
<gene>
    <name evidence="2" type="ORF">AJ79_04554</name>
</gene>
<dbReference type="EMBL" id="PDNB01000065">
    <property type="protein sequence ID" value="PGH11967.1"/>
    <property type="molecule type" value="Genomic_DNA"/>
</dbReference>
<accession>A0A2B7XU01</accession>
<dbReference type="Proteomes" id="UP000223968">
    <property type="component" value="Unassembled WGS sequence"/>
</dbReference>
<organism evidence="2 3">
    <name type="scientific">Helicocarpus griseus UAMH5409</name>
    <dbReference type="NCBI Taxonomy" id="1447875"/>
    <lineage>
        <taxon>Eukaryota</taxon>
        <taxon>Fungi</taxon>
        <taxon>Dikarya</taxon>
        <taxon>Ascomycota</taxon>
        <taxon>Pezizomycotina</taxon>
        <taxon>Eurotiomycetes</taxon>
        <taxon>Eurotiomycetidae</taxon>
        <taxon>Onygenales</taxon>
        <taxon>Ajellomycetaceae</taxon>
        <taxon>Helicocarpus</taxon>
    </lineage>
</organism>
<name>A0A2B7XU01_9EURO</name>
<reference evidence="2 3" key="1">
    <citation type="submission" date="2017-10" db="EMBL/GenBank/DDBJ databases">
        <title>Comparative genomics in systemic dimorphic fungi from Ajellomycetaceae.</title>
        <authorList>
            <person name="Munoz J.F."/>
            <person name="Mcewen J.G."/>
            <person name="Clay O.K."/>
            <person name="Cuomo C.A."/>
        </authorList>
    </citation>
    <scope>NUCLEOTIDE SEQUENCE [LARGE SCALE GENOMIC DNA]</scope>
    <source>
        <strain evidence="2 3">UAMH5409</strain>
    </source>
</reference>
<proteinExistence type="predicted"/>
<keyword evidence="3" id="KW-1185">Reference proteome</keyword>